<evidence type="ECO:0000313" key="2">
    <source>
        <dbReference type="Proteomes" id="UP001595969"/>
    </source>
</evidence>
<name>A0ABV9N0A3_9ENTE</name>
<sequence>MFSKTPIELLSKDYSNLYNKCQAVYELVSSRRYNESLALLTTAEIYALAEKTYVRCDTFKELQTPEVEDYVNAFDDYYFSLKQTLFHNHRDFEELRVRLRAMREAYEKMNTSFNLF</sequence>
<dbReference type="EMBL" id="JBHSGS010000055">
    <property type="protein sequence ID" value="MFC4720048.1"/>
    <property type="molecule type" value="Genomic_DNA"/>
</dbReference>
<protein>
    <submittedName>
        <fullName evidence="1">Uncharacterized protein</fullName>
    </submittedName>
</protein>
<dbReference type="Proteomes" id="UP001595969">
    <property type="component" value="Unassembled WGS sequence"/>
</dbReference>
<accession>A0ABV9N0A3</accession>
<proteinExistence type="predicted"/>
<evidence type="ECO:0000313" key="1">
    <source>
        <dbReference type="EMBL" id="MFC4720048.1"/>
    </source>
</evidence>
<keyword evidence="2" id="KW-1185">Reference proteome</keyword>
<organism evidence="1 2">
    <name type="scientific">Enterococcus lemanii</name>
    <dbReference type="NCBI Taxonomy" id="1159752"/>
    <lineage>
        <taxon>Bacteria</taxon>
        <taxon>Bacillati</taxon>
        <taxon>Bacillota</taxon>
        <taxon>Bacilli</taxon>
        <taxon>Lactobacillales</taxon>
        <taxon>Enterococcaceae</taxon>
        <taxon>Enterococcus</taxon>
    </lineage>
</organism>
<reference evidence="2" key="1">
    <citation type="journal article" date="2019" name="Int. J. Syst. Evol. Microbiol.">
        <title>The Global Catalogue of Microorganisms (GCM) 10K type strain sequencing project: providing services to taxonomists for standard genome sequencing and annotation.</title>
        <authorList>
            <consortium name="The Broad Institute Genomics Platform"/>
            <consortium name="The Broad Institute Genome Sequencing Center for Infectious Disease"/>
            <person name="Wu L."/>
            <person name="Ma J."/>
        </authorList>
    </citation>
    <scope>NUCLEOTIDE SEQUENCE [LARGE SCALE GENOMIC DNA]</scope>
    <source>
        <strain evidence="2">CGMCC 1.19032</strain>
    </source>
</reference>
<gene>
    <name evidence="1" type="ORF">ACFO5I_09950</name>
</gene>
<dbReference type="RefSeq" id="WP_204654527.1">
    <property type="nucleotide sequence ID" value="NZ_JAFBFD010000029.1"/>
</dbReference>
<comment type="caution">
    <text evidence="1">The sequence shown here is derived from an EMBL/GenBank/DDBJ whole genome shotgun (WGS) entry which is preliminary data.</text>
</comment>